<gene>
    <name evidence="2" type="ORF">GCM10011579_097590</name>
</gene>
<keyword evidence="3" id="KW-1185">Reference proteome</keyword>
<comment type="caution">
    <text evidence="2">The sequence shown here is derived from an EMBL/GenBank/DDBJ whole genome shotgun (WGS) entry which is preliminary data.</text>
</comment>
<accession>A0A917YHG8</accession>
<feature type="region of interest" description="Disordered" evidence="1">
    <location>
        <begin position="77"/>
        <end position="112"/>
    </location>
</feature>
<sequence>MDRGNQVPESWSALDRLEAGGFADSRTGLLTNPRLEALKELLAAEAQRNGVTLDAALREAWRPDALVQHGDRVMLTEAKRYRGADGSQPHEPAGTQPSDGGGCRARRPHKRR</sequence>
<evidence type="ECO:0000313" key="3">
    <source>
        <dbReference type="Proteomes" id="UP000600365"/>
    </source>
</evidence>
<name>A0A917YHG8_9ACTN</name>
<evidence type="ECO:0000313" key="2">
    <source>
        <dbReference type="EMBL" id="GGN96284.1"/>
    </source>
</evidence>
<dbReference type="EMBL" id="BMMM01000035">
    <property type="protein sequence ID" value="GGN96284.1"/>
    <property type="molecule type" value="Genomic_DNA"/>
</dbReference>
<proteinExistence type="predicted"/>
<dbReference type="Proteomes" id="UP000600365">
    <property type="component" value="Unassembled WGS sequence"/>
</dbReference>
<reference evidence="2 3" key="1">
    <citation type="journal article" date="2014" name="Int. J. Syst. Evol. Microbiol.">
        <title>Complete genome sequence of Corynebacterium casei LMG S-19264T (=DSM 44701T), isolated from a smear-ripened cheese.</title>
        <authorList>
            <consortium name="US DOE Joint Genome Institute (JGI-PGF)"/>
            <person name="Walter F."/>
            <person name="Albersmeier A."/>
            <person name="Kalinowski J."/>
            <person name="Ruckert C."/>
        </authorList>
    </citation>
    <scope>NUCLEOTIDE SEQUENCE [LARGE SCALE GENOMIC DNA]</scope>
    <source>
        <strain evidence="2 3">CGMCC 4.7111</strain>
    </source>
</reference>
<dbReference type="AlphaFoldDB" id="A0A917YHG8"/>
<organism evidence="2 3">
    <name type="scientific">Streptomyces albiflavescens</name>
    <dbReference type="NCBI Taxonomy" id="1623582"/>
    <lineage>
        <taxon>Bacteria</taxon>
        <taxon>Bacillati</taxon>
        <taxon>Actinomycetota</taxon>
        <taxon>Actinomycetes</taxon>
        <taxon>Kitasatosporales</taxon>
        <taxon>Streptomycetaceae</taxon>
        <taxon>Streptomyces</taxon>
    </lineage>
</organism>
<evidence type="ECO:0000256" key="1">
    <source>
        <dbReference type="SAM" id="MobiDB-lite"/>
    </source>
</evidence>
<protein>
    <submittedName>
        <fullName evidence="2">Uncharacterized protein</fullName>
    </submittedName>
</protein>